<dbReference type="Proteomes" id="UP001159363">
    <property type="component" value="Chromosome 3"/>
</dbReference>
<evidence type="ECO:0000313" key="2">
    <source>
        <dbReference type="Proteomes" id="UP001159363"/>
    </source>
</evidence>
<sequence>MFTAILGLKDLFPPDKNDEHIECREEERKLRQDLELCRKQLLTAKLPATTNTNFVDLLMPDLHTSYQFILPNHR</sequence>
<name>A0ABQ9HZU6_9NEOP</name>
<protein>
    <submittedName>
        <fullName evidence="1">Uncharacterized protein</fullName>
    </submittedName>
</protein>
<comment type="caution">
    <text evidence="1">The sequence shown here is derived from an EMBL/GenBank/DDBJ whole genome shotgun (WGS) entry which is preliminary data.</text>
</comment>
<proteinExistence type="predicted"/>
<dbReference type="EMBL" id="JARBHB010000003">
    <property type="protein sequence ID" value="KAJ8889921.1"/>
    <property type="molecule type" value="Genomic_DNA"/>
</dbReference>
<accession>A0ABQ9HZU6</accession>
<keyword evidence="2" id="KW-1185">Reference proteome</keyword>
<gene>
    <name evidence="1" type="ORF">PR048_009426</name>
</gene>
<organism evidence="1 2">
    <name type="scientific">Dryococelus australis</name>
    <dbReference type="NCBI Taxonomy" id="614101"/>
    <lineage>
        <taxon>Eukaryota</taxon>
        <taxon>Metazoa</taxon>
        <taxon>Ecdysozoa</taxon>
        <taxon>Arthropoda</taxon>
        <taxon>Hexapoda</taxon>
        <taxon>Insecta</taxon>
        <taxon>Pterygota</taxon>
        <taxon>Neoptera</taxon>
        <taxon>Polyneoptera</taxon>
        <taxon>Phasmatodea</taxon>
        <taxon>Verophasmatodea</taxon>
        <taxon>Anareolatae</taxon>
        <taxon>Phasmatidae</taxon>
        <taxon>Eurycanthinae</taxon>
        <taxon>Dryococelus</taxon>
    </lineage>
</organism>
<evidence type="ECO:0000313" key="1">
    <source>
        <dbReference type="EMBL" id="KAJ8889921.1"/>
    </source>
</evidence>
<reference evidence="1 2" key="1">
    <citation type="submission" date="2023-02" db="EMBL/GenBank/DDBJ databases">
        <title>LHISI_Scaffold_Assembly.</title>
        <authorList>
            <person name="Stuart O.P."/>
            <person name="Cleave R."/>
            <person name="Magrath M.J.L."/>
            <person name="Mikheyev A.S."/>
        </authorList>
    </citation>
    <scope>NUCLEOTIDE SEQUENCE [LARGE SCALE GENOMIC DNA]</scope>
    <source>
        <strain evidence="1">Daus_M_001</strain>
        <tissue evidence="1">Leg muscle</tissue>
    </source>
</reference>